<dbReference type="UniPathway" id="UPA00086"/>
<evidence type="ECO:0000256" key="10">
    <source>
        <dbReference type="RuleBase" id="RU000437"/>
    </source>
</evidence>
<dbReference type="PROSITE" id="PS00957">
    <property type="entry name" value="NAD_G3PDH"/>
    <property type="match status" value="1"/>
</dbReference>
<evidence type="ECO:0000256" key="1">
    <source>
        <dbReference type="ARBA" id="ARBA00004496"/>
    </source>
</evidence>
<dbReference type="Pfam" id="PF07479">
    <property type="entry name" value="NAD_Gly3P_dh_C"/>
    <property type="match status" value="1"/>
</dbReference>
<evidence type="ECO:0000256" key="2">
    <source>
        <dbReference type="ARBA" id="ARBA00005189"/>
    </source>
</evidence>
<dbReference type="GO" id="GO:0046168">
    <property type="term" value="P:glycerol-3-phosphate catabolic process"/>
    <property type="evidence" value="ECO:0007669"/>
    <property type="project" value="UniProtKB-UniRule"/>
</dbReference>
<keyword evidence="6" id="KW-0963">Cytoplasm</keyword>
<evidence type="ECO:0000256" key="11">
    <source>
        <dbReference type="RuleBase" id="RU361243"/>
    </source>
</evidence>
<dbReference type="PANTHER" id="PTHR11728">
    <property type="entry name" value="GLYCEROL-3-PHOSPHATE DEHYDROGENASE"/>
    <property type="match status" value="1"/>
</dbReference>
<comment type="subcellular location">
    <subcellularLocation>
        <location evidence="1">Cytoplasm</location>
    </subcellularLocation>
</comment>
<evidence type="ECO:0000256" key="3">
    <source>
        <dbReference type="ARBA" id="ARBA00005192"/>
    </source>
</evidence>
<dbReference type="GO" id="GO:0005829">
    <property type="term" value="C:cytosol"/>
    <property type="evidence" value="ECO:0007669"/>
    <property type="project" value="TreeGrafter"/>
</dbReference>
<protein>
    <recommendedName>
        <fullName evidence="11">Glycerol-3-phosphate dehydrogenase [NAD(+)]</fullName>
        <ecNumber evidence="11">1.1.1.8</ecNumber>
    </recommendedName>
</protein>
<dbReference type="GO" id="GO:0051287">
    <property type="term" value="F:NAD binding"/>
    <property type="evidence" value="ECO:0007669"/>
    <property type="project" value="UniProtKB-UniRule"/>
</dbReference>
<dbReference type="InterPro" id="IPR036291">
    <property type="entry name" value="NAD(P)-bd_dom_sf"/>
</dbReference>
<dbReference type="InterPro" id="IPR017751">
    <property type="entry name" value="G3P_DH_NAD-dep_euk"/>
</dbReference>
<dbReference type="GO" id="GO:0005975">
    <property type="term" value="P:carbohydrate metabolic process"/>
    <property type="evidence" value="ECO:0007669"/>
    <property type="project" value="InterPro"/>
</dbReference>
<dbReference type="InterPro" id="IPR006168">
    <property type="entry name" value="G3P_DH_NAD-dep"/>
</dbReference>
<dbReference type="InterPro" id="IPR013328">
    <property type="entry name" value="6PGD_dom2"/>
</dbReference>
<proteinExistence type="inferred from homology"/>
<evidence type="ECO:0000259" key="12">
    <source>
        <dbReference type="Pfam" id="PF01210"/>
    </source>
</evidence>
<evidence type="ECO:0000256" key="8">
    <source>
        <dbReference type="ARBA" id="ARBA00023027"/>
    </source>
</evidence>
<dbReference type="GO" id="GO:0006650">
    <property type="term" value="P:glycerophospholipid metabolic process"/>
    <property type="evidence" value="ECO:0007669"/>
    <property type="project" value="UniProtKB-UniPathway"/>
</dbReference>
<dbReference type="SUPFAM" id="SSF48179">
    <property type="entry name" value="6-phosphogluconate dehydrogenase C-terminal domain-like"/>
    <property type="match status" value="1"/>
</dbReference>
<evidence type="ECO:0000313" key="14">
    <source>
        <dbReference type="EMBL" id="JAI66027.1"/>
    </source>
</evidence>
<evidence type="ECO:0000256" key="4">
    <source>
        <dbReference type="ARBA" id="ARBA00011009"/>
    </source>
</evidence>
<evidence type="ECO:0000256" key="6">
    <source>
        <dbReference type="ARBA" id="ARBA00022490"/>
    </source>
</evidence>
<dbReference type="AlphaFoldDB" id="A0A0P4WGN0"/>
<comment type="pathway">
    <text evidence="2">Lipid metabolism.</text>
</comment>
<dbReference type="FunFam" id="1.10.1040.10:FF:000004">
    <property type="entry name" value="Glycerol-3-phosphate dehydrogenase [NAD(+)]"/>
    <property type="match status" value="1"/>
</dbReference>
<comment type="subunit">
    <text evidence="5">Homodimer.</text>
</comment>
<comment type="pathway">
    <text evidence="3">Phospholipid metabolism; alpha-glycerophosphate cycle.</text>
</comment>
<dbReference type="Gene3D" id="1.10.1040.10">
    <property type="entry name" value="N-(1-d-carboxylethyl)-l-norvaline Dehydrogenase, domain 2"/>
    <property type="match status" value="1"/>
</dbReference>
<dbReference type="SUPFAM" id="SSF51735">
    <property type="entry name" value="NAD(P)-binding Rossmann-fold domains"/>
    <property type="match status" value="1"/>
</dbReference>
<dbReference type="Gene3D" id="3.40.50.720">
    <property type="entry name" value="NAD(P)-binding Rossmann-like Domain"/>
    <property type="match status" value="1"/>
</dbReference>
<keyword evidence="7 10" id="KW-0560">Oxidoreductase</keyword>
<comment type="catalytic activity">
    <reaction evidence="9 11">
        <text>sn-glycerol 3-phosphate + NAD(+) = dihydroxyacetone phosphate + NADH + H(+)</text>
        <dbReference type="Rhea" id="RHEA:11092"/>
        <dbReference type="ChEBI" id="CHEBI:15378"/>
        <dbReference type="ChEBI" id="CHEBI:57540"/>
        <dbReference type="ChEBI" id="CHEBI:57597"/>
        <dbReference type="ChEBI" id="CHEBI:57642"/>
        <dbReference type="ChEBI" id="CHEBI:57945"/>
        <dbReference type="EC" id="1.1.1.8"/>
    </reaction>
</comment>
<evidence type="ECO:0000256" key="5">
    <source>
        <dbReference type="ARBA" id="ARBA00011738"/>
    </source>
</evidence>
<sequence length="420" mass="46230">MAMIIRASLALFSRNSRCSKVSCKLSEIEGGRFFSRSSPLFTCSVTAAFRNMSPPKKICILGSGNWGSAIAKIVGNNVTKFDQFDNEVKMYVYEEMIDGKKLTEIINTTHENVKYLPGKKLPSNVVAVPDVLEAAHDADVLIFVIPHQFVKRVCQPLAGKLKPNTVGISLIKGFDLKEGGGILLISHLIKELVNIPVSVLMGANLAGEVADEKFCETTIGCRDIEIGRMYRDLIQTDYFRVVVVDDVEAVEVCGALKNIVATGAGFIDGLGYGDNTKAAVIRLGLMEMIKFCEVFYPGSKLGTFFESCGVADLITTCYGGRNRRVAEAFVKTGKTIEELEKEMLNGQKLQGPFTALEVNHMLKQKGMEERFPLFTAIHQICLKELPPPGMIDCIRNHPEHMPPNCFKISMASKESSENEA</sequence>
<dbReference type="InterPro" id="IPR011128">
    <property type="entry name" value="G3P_DH_NAD-dep_N"/>
</dbReference>
<organism evidence="14">
    <name type="scientific">Scylla olivacea</name>
    <name type="common">Orange mud crab</name>
    <name type="synonym">Cancer olivacea</name>
    <dbReference type="NCBI Taxonomy" id="85551"/>
    <lineage>
        <taxon>Eukaryota</taxon>
        <taxon>Metazoa</taxon>
        <taxon>Ecdysozoa</taxon>
        <taxon>Arthropoda</taxon>
        <taxon>Crustacea</taxon>
        <taxon>Multicrustacea</taxon>
        <taxon>Malacostraca</taxon>
        <taxon>Eumalacostraca</taxon>
        <taxon>Eucarida</taxon>
        <taxon>Decapoda</taxon>
        <taxon>Pleocyemata</taxon>
        <taxon>Brachyura</taxon>
        <taxon>Eubrachyura</taxon>
        <taxon>Portunoidea</taxon>
        <taxon>Portunidae</taxon>
        <taxon>Portuninae</taxon>
        <taxon>Scylla</taxon>
    </lineage>
</organism>
<evidence type="ECO:0000256" key="7">
    <source>
        <dbReference type="ARBA" id="ARBA00023002"/>
    </source>
</evidence>
<dbReference type="Pfam" id="PF01210">
    <property type="entry name" value="NAD_Gly3P_dh_N"/>
    <property type="match status" value="1"/>
</dbReference>
<dbReference type="PRINTS" id="PR00077">
    <property type="entry name" value="GPDHDRGNASE"/>
</dbReference>
<feature type="domain" description="Glycerol-3-phosphate dehydrogenase NAD-dependent N-terminal" evidence="12">
    <location>
        <begin position="57"/>
        <end position="225"/>
    </location>
</feature>
<dbReference type="EMBL" id="GDRN01055011">
    <property type="protein sequence ID" value="JAI66027.1"/>
    <property type="molecule type" value="Transcribed_RNA"/>
</dbReference>
<dbReference type="GO" id="GO:0141152">
    <property type="term" value="F:glycerol-3-phosphate dehydrogenase (NAD+) activity"/>
    <property type="evidence" value="ECO:0007669"/>
    <property type="project" value="UniProtKB-UniRule"/>
</dbReference>
<dbReference type="NCBIfam" id="TIGR03376">
    <property type="entry name" value="glycerol3P_DH"/>
    <property type="match status" value="1"/>
</dbReference>
<reference evidence="14" key="1">
    <citation type="submission" date="2015-09" db="EMBL/GenBank/DDBJ databases">
        <title>Scylla olivacea transcriptome.</title>
        <authorList>
            <person name="Ikhwanuddin M."/>
        </authorList>
    </citation>
    <scope>NUCLEOTIDE SEQUENCE</scope>
</reference>
<dbReference type="GO" id="GO:0042803">
    <property type="term" value="F:protein homodimerization activity"/>
    <property type="evidence" value="ECO:0007669"/>
    <property type="project" value="InterPro"/>
</dbReference>
<dbReference type="InterPro" id="IPR006109">
    <property type="entry name" value="G3P_DH_NAD-dep_C"/>
</dbReference>
<evidence type="ECO:0000259" key="13">
    <source>
        <dbReference type="Pfam" id="PF07479"/>
    </source>
</evidence>
<dbReference type="PANTHER" id="PTHR11728:SF8">
    <property type="entry name" value="GLYCEROL-3-PHOSPHATE DEHYDROGENASE [NAD(+)]-RELATED"/>
    <property type="match status" value="1"/>
</dbReference>
<feature type="domain" description="Glycerol-3-phosphate dehydrogenase NAD-dependent C-terminal" evidence="13">
    <location>
        <begin position="246"/>
        <end position="390"/>
    </location>
</feature>
<dbReference type="FunFam" id="3.40.50.720:FF:000088">
    <property type="entry name" value="Glycerol-3-phosphate dehydrogenase [NAD(+)]"/>
    <property type="match status" value="1"/>
</dbReference>
<evidence type="ECO:0000256" key="9">
    <source>
        <dbReference type="ARBA" id="ARBA00048683"/>
    </source>
</evidence>
<dbReference type="InterPro" id="IPR008927">
    <property type="entry name" value="6-PGluconate_DH-like_C_sf"/>
</dbReference>
<accession>A0A0P4WGN0</accession>
<comment type="similarity">
    <text evidence="4 10">Belongs to the NAD-dependent glycerol-3-phosphate dehydrogenase family.</text>
</comment>
<dbReference type="EC" id="1.1.1.8" evidence="11"/>
<name>A0A0P4WGN0_SCYOL</name>
<keyword evidence="8 10" id="KW-0520">NAD</keyword>